<evidence type="ECO:0000313" key="3">
    <source>
        <dbReference type="Proteomes" id="UP000193396"/>
    </source>
</evidence>
<protein>
    <recommendedName>
        <fullName evidence="4">Transporter</fullName>
    </recommendedName>
</protein>
<organism evidence="2 3">
    <name type="scientific">Thalassospira alkalitolerans</name>
    <dbReference type="NCBI Taxonomy" id="1293890"/>
    <lineage>
        <taxon>Bacteria</taxon>
        <taxon>Pseudomonadati</taxon>
        <taxon>Pseudomonadota</taxon>
        <taxon>Alphaproteobacteria</taxon>
        <taxon>Rhodospirillales</taxon>
        <taxon>Thalassospiraceae</taxon>
        <taxon>Thalassospira</taxon>
    </lineage>
</organism>
<evidence type="ECO:0000313" key="2">
    <source>
        <dbReference type="EMBL" id="OSQ47445.1"/>
    </source>
</evidence>
<sequence>MGAFASYAPMALSALQTGQQISSNRADQKSRAAQTEATRQADINQINATEAEREGERAEELRIRQAQLRARQGASGLQSGGTGSASAVLAGLEKQALSEAATDEAAAARQRASVNQQASWREQSLLRSSQDNTVARLNAWFARRDGWG</sequence>
<dbReference type="AlphaFoldDB" id="A0A1Y2LA80"/>
<dbReference type="OrthoDB" id="7366502at2"/>
<gene>
    <name evidence="2" type="ORF">TALK_12985</name>
</gene>
<comment type="caution">
    <text evidence="2">The sequence shown here is derived from an EMBL/GenBank/DDBJ whole genome shotgun (WGS) entry which is preliminary data.</text>
</comment>
<dbReference type="Proteomes" id="UP000193396">
    <property type="component" value="Unassembled WGS sequence"/>
</dbReference>
<accession>A0A1Y2LA80</accession>
<feature type="compositionally biased region" description="Polar residues" evidence="1">
    <location>
        <begin position="17"/>
        <end position="47"/>
    </location>
</feature>
<evidence type="ECO:0000256" key="1">
    <source>
        <dbReference type="SAM" id="MobiDB-lite"/>
    </source>
</evidence>
<dbReference type="EMBL" id="JFKB01000008">
    <property type="protein sequence ID" value="OSQ47445.1"/>
    <property type="molecule type" value="Genomic_DNA"/>
</dbReference>
<keyword evidence="3" id="KW-1185">Reference proteome</keyword>
<dbReference type="RefSeq" id="WP_085619523.1">
    <property type="nucleotide sequence ID" value="NZ_JFKB01000008.1"/>
</dbReference>
<name>A0A1Y2LA80_9PROT</name>
<evidence type="ECO:0008006" key="4">
    <source>
        <dbReference type="Google" id="ProtNLM"/>
    </source>
</evidence>
<proteinExistence type="predicted"/>
<feature type="region of interest" description="Disordered" evidence="1">
    <location>
        <begin position="17"/>
        <end position="58"/>
    </location>
</feature>
<dbReference type="STRING" id="1293890.TALK_12985"/>
<reference evidence="2 3" key="1">
    <citation type="submission" date="2014-03" db="EMBL/GenBank/DDBJ databases">
        <title>The draft genome sequence of Thalassospira alkalitolerans JCM 18968.</title>
        <authorList>
            <person name="Lai Q."/>
            <person name="Shao Z."/>
        </authorList>
    </citation>
    <scope>NUCLEOTIDE SEQUENCE [LARGE SCALE GENOMIC DNA]</scope>
    <source>
        <strain evidence="2 3">JCM 18968</strain>
    </source>
</reference>